<dbReference type="EMBL" id="CP032125">
    <property type="protein sequence ID" value="AXX99205.1"/>
    <property type="molecule type" value="Genomic_DNA"/>
</dbReference>
<name>A0A347UK27_9RHOB</name>
<reference evidence="1 2" key="1">
    <citation type="submission" date="2018-09" db="EMBL/GenBank/DDBJ databases">
        <title>Profundibacter amoris BAR1 gen. nov., sp. nov., a new member of the Roseobacter clade isolated at Lokis Castle Vent Field on the Arctic Mid-Oceanic Ridge.</title>
        <authorList>
            <person name="Le Moine Bauer S."/>
            <person name="Sjoeberg A.G."/>
            <person name="L'Haridon S."/>
            <person name="Stokke R."/>
            <person name="Roalkvam I."/>
            <person name="Steen I.H."/>
            <person name="Dahle H."/>
        </authorList>
    </citation>
    <scope>NUCLEOTIDE SEQUENCE [LARGE SCALE GENOMIC DNA]</scope>
    <source>
        <strain evidence="1 2">BAR1</strain>
    </source>
</reference>
<proteinExistence type="predicted"/>
<sequence>MALKPPEFVFVHSYSSTADNWHDVMLGKNGVDGRIGKAQKLADEYSIPLIANDIADARNRKLYRDLGITNLATARNTRDEVVSALKASVDGAVLFVTSPDHLPRVVRDVMAENGVRCLFAASDISFSPSGAKGVNVIEPAHEKYPVHNIRDSQSPTEPDKIASR</sequence>
<gene>
    <name evidence="1" type="ORF">BAR1_15450</name>
</gene>
<keyword evidence="2" id="KW-1185">Reference proteome</keyword>
<accession>A0A347UK27</accession>
<dbReference type="AlphaFoldDB" id="A0A347UK27"/>
<dbReference type="KEGG" id="pamo:BAR1_15450"/>
<dbReference type="Proteomes" id="UP000261704">
    <property type="component" value="Chromosome"/>
</dbReference>
<evidence type="ECO:0000313" key="1">
    <source>
        <dbReference type="EMBL" id="AXX99205.1"/>
    </source>
</evidence>
<organism evidence="1 2">
    <name type="scientific">Profundibacter amoris</name>
    <dbReference type="NCBI Taxonomy" id="2171755"/>
    <lineage>
        <taxon>Bacteria</taxon>
        <taxon>Pseudomonadati</taxon>
        <taxon>Pseudomonadota</taxon>
        <taxon>Alphaproteobacteria</taxon>
        <taxon>Rhodobacterales</taxon>
        <taxon>Paracoccaceae</taxon>
        <taxon>Profundibacter</taxon>
    </lineage>
</organism>
<dbReference type="OrthoDB" id="9854314at2"/>
<dbReference type="RefSeq" id="WP_118943857.1">
    <property type="nucleotide sequence ID" value="NZ_CP032125.1"/>
</dbReference>
<evidence type="ECO:0000313" key="2">
    <source>
        <dbReference type="Proteomes" id="UP000261704"/>
    </source>
</evidence>
<protein>
    <submittedName>
        <fullName evidence="1">Uncharacterized protein</fullName>
    </submittedName>
</protein>